<evidence type="ECO:0000313" key="2">
    <source>
        <dbReference type="Proteomes" id="UP000823883"/>
    </source>
</evidence>
<dbReference type="Proteomes" id="UP000823883">
    <property type="component" value="Unassembled WGS sequence"/>
</dbReference>
<protein>
    <submittedName>
        <fullName evidence="1">Uncharacterized protein</fullName>
    </submittedName>
</protein>
<dbReference type="EMBL" id="DWWL01000063">
    <property type="protein sequence ID" value="HJC48319.1"/>
    <property type="molecule type" value="Genomic_DNA"/>
</dbReference>
<sequence length="94" mass="9990">MSVRGVRRAACGLGVSSGDWRESRLRAGSERPASPVSAIACRRGSGPGRAELPQGAAAAGRYEAGKRAALAGVWQRAERRRFPRAVSEFLLRGI</sequence>
<reference evidence="1" key="1">
    <citation type="journal article" date="2021" name="PeerJ">
        <title>Extensive microbial diversity within the chicken gut microbiome revealed by metagenomics and culture.</title>
        <authorList>
            <person name="Gilroy R."/>
            <person name="Ravi A."/>
            <person name="Getino M."/>
            <person name="Pursley I."/>
            <person name="Horton D.L."/>
            <person name="Alikhan N.F."/>
            <person name="Baker D."/>
            <person name="Gharbi K."/>
            <person name="Hall N."/>
            <person name="Watson M."/>
            <person name="Adriaenssens E.M."/>
            <person name="Foster-Nyarko E."/>
            <person name="Jarju S."/>
            <person name="Secka A."/>
            <person name="Antonio M."/>
            <person name="Oren A."/>
            <person name="Chaudhuri R.R."/>
            <person name="La Ragione R."/>
            <person name="Hildebrand F."/>
            <person name="Pallen M.J."/>
        </authorList>
    </citation>
    <scope>NUCLEOTIDE SEQUENCE</scope>
    <source>
        <strain evidence="1">CHK183-5548</strain>
    </source>
</reference>
<proteinExistence type="predicted"/>
<dbReference type="AlphaFoldDB" id="A0A9D2PDP7"/>
<accession>A0A9D2PDP7</accession>
<evidence type="ECO:0000313" key="1">
    <source>
        <dbReference type="EMBL" id="HJC48319.1"/>
    </source>
</evidence>
<comment type="caution">
    <text evidence="1">The sequence shown here is derived from an EMBL/GenBank/DDBJ whole genome shotgun (WGS) entry which is preliminary data.</text>
</comment>
<organism evidence="1 2">
    <name type="scientific">Candidatus Lachnoclostridium pullistercoris</name>
    <dbReference type="NCBI Taxonomy" id="2838632"/>
    <lineage>
        <taxon>Bacteria</taxon>
        <taxon>Bacillati</taxon>
        <taxon>Bacillota</taxon>
        <taxon>Clostridia</taxon>
        <taxon>Lachnospirales</taxon>
        <taxon>Lachnospiraceae</taxon>
    </lineage>
</organism>
<gene>
    <name evidence="1" type="ORF">IAA04_09735</name>
</gene>
<name>A0A9D2PDP7_9FIRM</name>
<reference evidence="1" key="2">
    <citation type="submission" date="2021-04" db="EMBL/GenBank/DDBJ databases">
        <authorList>
            <person name="Gilroy R."/>
        </authorList>
    </citation>
    <scope>NUCLEOTIDE SEQUENCE</scope>
    <source>
        <strain evidence="1">CHK183-5548</strain>
    </source>
</reference>